<dbReference type="AlphaFoldDB" id="A0AA38INS0"/>
<gene>
    <name evidence="1" type="ORF">Zmor_010097</name>
</gene>
<dbReference type="EMBL" id="JALNTZ010000003">
    <property type="protein sequence ID" value="KAJ3658354.1"/>
    <property type="molecule type" value="Genomic_DNA"/>
</dbReference>
<protein>
    <submittedName>
        <fullName evidence="1">Uncharacterized protein</fullName>
    </submittedName>
</protein>
<keyword evidence="2" id="KW-1185">Reference proteome</keyword>
<dbReference type="Proteomes" id="UP001168821">
    <property type="component" value="Unassembled WGS sequence"/>
</dbReference>
<evidence type="ECO:0000313" key="1">
    <source>
        <dbReference type="EMBL" id="KAJ3658354.1"/>
    </source>
</evidence>
<proteinExistence type="predicted"/>
<comment type="caution">
    <text evidence="1">The sequence shown here is derived from an EMBL/GenBank/DDBJ whole genome shotgun (WGS) entry which is preliminary data.</text>
</comment>
<name>A0AA38INS0_9CUCU</name>
<organism evidence="1 2">
    <name type="scientific">Zophobas morio</name>
    <dbReference type="NCBI Taxonomy" id="2755281"/>
    <lineage>
        <taxon>Eukaryota</taxon>
        <taxon>Metazoa</taxon>
        <taxon>Ecdysozoa</taxon>
        <taxon>Arthropoda</taxon>
        <taxon>Hexapoda</taxon>
        <taxon>Insecta</taxon>
        <taxon>Pterygota</taxon>
        <taxon>Neoptera</taxon>
        <taxon>Endopterygota</taxon>
        <taxon>Coleoptera</taxon>
        <taxon>Polyphaga</taxon>
        <taxon>Cucujiformia</taxon>
        <taxon>Tenebrionidae</taxon>
        <taxon>Zophobas</taxon>
    </lineage>
</organism>
<sequence length="132" mass="14859">MILGTSGYILGHKILTRILSEPRVGHRMSYGVPRGNSQDLHSRFLRNWENCPMERVIYVTMAPRLSPKRAKFGPPSCRRLITSQTMSAITKPICLVNFSPSLMTKSCLIIIRQASVAHDLTLHSICQSIQHS</sequence>
<accession>A0AA38INS0</accession>
<evidence type="ECO:0000313" key="2">
    <source>
        <dbReference type="Proteomes" id="UP001168821"/>
    </source>
</evidence>
<reference evidence="1" key="1">
    <citation type="journal article" date="2023" name="G3 (Bethesda)">
        <title>Whole genome assemblies of Zophobas morio and Tenebrio molitor.</title>
        <authorList>
            <person name="Kaur S."/>
            <person name="Stinson S.A."/>
            <person name="diCenzo G.C."/>
        </authorList>
    </citation>
    <scope>NUCLEOTIDE SEQUENCE</scope>
    <source>
        <strain evidence="1">QUZm001</strain>
    </source>
</reference>